<keyword evidence="2" id="KW-0378">Hydrolase</keyword>
<keyword evidence="5" id="KW-1185">Reference proteome</keyword>
<gene>
    <name evidence="4" type="ORF">V6575_00260</name>
</gene>
<dbReference type="PANTHER" id="PTHR43794">
    <property type="entry name" value="AMINOHYDROLASE SSNA-RELATED"/>
    <property type="match status" value="1"/>
</dbReference>
<dbReference type="Pfam" id="PF01979">
    <property type="entry name" value="Amidohydro_1"/>
    <property type="match status" value="1"/>
</dbReference>
<evidence type="ECO:0000259" key="3">
    <source>
        <dbReference type="Pfam" id="PF01979"/>
    </source>
</evidence>
<sequence>MTQTRTIHLADALAGPGFEPTGPCDLTIENGRIVRIEKRPEAPAGRQLLGMPSLTDAHNHARPLSSTSFGAGMKPLETWLPSLVSMPSVDPYLATAAAFGRSVRGGCTGAMAHITRPMGLTPLPEEAQEVGRAATDTGLAIGFGVGMRDRNPLVYGDHTQLLKGLPTEAQARARATWLNPMTDTRAQLETVDAVADAVADNPLVDVQYAPNAVQWCSDPFLSAIADASERTGRRVHMHLLETKPQRIWADQAYPNGIVRHLADIGLLSPRLTLAHCVWARPEELDLIAEYGARISINPSSNLHLSSGIAPVAQMKAAGVSFGMGLDGCAFDEDDDALRELRLFRLLNGGWGFDRDLTPADVLTAACSSGRATIGQEAGGVIAPGMPADLLLLDLDRLDRDKIMPVDPRHYLFARATQGHIVEVLSGGRTLQKDGKLATINLAEIENELRAQYRACMTTTANARLAFAAVEDKIEDFYKGCC</sequence>
<dbReference type="Gene3D" id="3.20.20.140">
    <property type="entry name" value="Metal-dependent hydrolases"/>
    <property type="match status" value="1"/>
</dbReference>
<protein>
    <submittedName>
        <fullName evidence="4">Amidohydrolase family protein</fullName>
    </submittedName>
</protein>
<proteinExistence type="inferred from homology"/>
<evidence type="ECO:0000313" key="4">
    <source>
        <dbReference type="EMBL" id="MEJ8472506.1"/>
    </source>
</evidence>
<dbReference type="InterPro" id="IPR006680">
    <property type="entry name" value="Amidohydro-rel"/>
</dbReference>
<name>A0ABU8TEB3_9HYPH</name>
<reference evidence="4 5" key="1">
    <citation type="submission" date="2024-02" db="EMBL/GenBank/DDBJ databases">
        <title>Roseibium algae sp. nov., isolated from marine alga (Grateloupia sp.), showing potential in myo-inositol conversion.</title>
        <authorList>
            <person name="Wang Y."/>
        </authorList>
    </citation>
    <scope>NUCLEOTIDE SEQUENCE [LARGE SCALE GENOMIC DNA]</scope>
    <source>
        <strain evidence="4 5">H3510</strain>
    </source>
</reference>
<dbReference type="RefSeq" id="WP_340271970.1">
    <property type="nucleotide sequence ID" value="NZ_JBAKIA010000001.1"/>
</dbReference>
<dbReference type="SUPFAM" id="SSF51338">
    <property type="entry name" value="Composite domain of metallo-dependent hydrolases"/>
    <property type="match status" value="1"/>
</dbReference>
<feature type="domain" description="Amidohydrolase-related" evidence="3">
    <location>
        <begin position="51"/>
        <end position="429"/>
    </location>
</feature>
<dbReference type="InterPro" id="IPR032466">
    <property type="entry name" value="Metal_Hydrolase"/>
</dbReference>
<dbReference type="Proteomes" id="UP001385499">
    <property type="component" value="Unassembled WGS sequence"/>
</dbReference>
<dbReference type="EMBL" id="JBAKIA010000001">
    <property type="protein sequence ID" value="MEJ8472506.1"/>
    <property type="molecule type" value="Genomic_DNA"/>
</dbReference>
<dbReference type="SUPFAM" id="SSF51556">
    <property type="entry name" value="Metallo-dependent hydrolases"/>
    <property type="match status" value="1"/>
</dbReference>
<dbReference type="InterPro" id="IPR011059">
    <property type="entry name" value="Metal-dep_hydrolase_composite"/>
</dbReference>
<comment type="similarity">
    <text evidence="1">Belongs to the metallo-dependent hydrolases superfamily. ATZ/TRZ family.</text>
</comment>
<accession>A0ABU8TEB3</accession>
<dbReference type="PANTHER" id="PTHR43794:SF11">
    <property type="entry name" value="AMIDOHYDROLASE-RELATED DOMAIN-CONTAINING PROTEIN"/>
    <property type="match status" value="1"/>
</dbReference>
<comment type="caution">
    <text evidence="4">The sequence shown here is derived from an EMBL/GenBank/DDBJ whole genome shotgun (WGS) entry which is preliminary data.</text>
</comment>
<evidence type="ECO:0000313" key="5">
    <source>
        <dbReference type="Proteomes" id="UP001385499"/>
    </source>
</evidence>
<dbReference type="InterPro" id="IPR050287">
    <property type="entry name" value="MTA/SAH_deaminase"/>
</dbReference>
<organism evidence="4 5">
    <name type="scientific">Roseibium algae</name>
    <dbReference type="NCBI Taxonomy" id="3123038"/>
    <lineage>
        <taxon>Bacteria</taxon>
        <taxon>Pseudomonadati</taxon>
        <taxon>Pseudomonadota</taxon>
        <taxon>Alphaproteobacteria</taxon>
        <taxon>Hyphomicrobiales</taxon>
        <taxon>Stappiaceae</taxon>
        <taxon>Roseibium</taxon>
    </lineage>
</organism>
<evidence type="ECO:0000256" key="2">
    <source>
        <dbReference type="ARBA" id="ARBA00022801"/>
    </source>
</evidence>
<evidence type="ECO:0000256" key="1">
    <source>
        <dbReference type="ARBA" id="ARBA00006745"/>
    </source>
</evidence>